<organism evidence="1 2">
    <name type="scientific">Botrytis tulipae</name>
    <dbReference type="NCBI Taxonomy" id="87230"/>
    <lineage>
        <taxon>Eukaryota</taxon>
        <taxon>Fungi</taxon>
        <taxon>Dikarya</taxon>
        <taxon>Ascomycota</taxon>
        <taxon>Pezizomycotina</taxon>
        <taxon>Leotiomycetes</taxon>
        <taxon>Helotiales</taxon>
        <taxon>Sclerotiniaceae</taxon>
        <taxon>Botrytis</taxon>
    </lineage>
</organism>
<dbReference type="EMBL" id="PQXH01000181">
    <property type="protein sequence ID" value="TGO09062.1"/>
    <property type="molecule type" value="Genomic_DNA"/>
</dbReference>
<comment type="caution">
    <text evidence="1">The sequence shown here is derived from an EMBL/GenBank/DDBJ whole genome shotgun (WGS) entry which is preliminary data.</text>
</comment>
<keyword evidence="2" id="KW-1185">Reference proteome</keyword>
<evidence type="ECO:0000313" key="2">
    <source>
        <dbReference type="Proteomes" id="UP000297777"/>
    </source>
</evidence>
<dbReference type="AlphaFoldDB" id="A0A4Z1EEF6"/>
<proteinExistence type="predicted"/>
<accession>A0A4Z1EEF6</accession>
<evidence type="ECO:0000313" key="1">
    <source>
        <dbReference type="EMBL" id="TGO09062.1"/>
    </source>
</evidence>
<dbReference type="Proteomes" id="UP000297777">
    <property type="component" value="Unassembled WGS sequence"/>
</dbReference>
<sequence>MSEIESNYVGARISEVCRRALSMQFLDNGGPQTVESVDVTLVLTIWGLLETSVDWPTQRLDNLISATGGFERYTGPPK</sequence>
<protein>
    <submittedName>
        <fullName evidence="1">Uncharacterized protein</fullName>
    </submittedName>
</protein>
<gene>
    <name evidence="1" type="ORF">BTUL_0181g00230</name>
</gene>
<name>A0A4Z1EEF6_9HELO</name>
<reference evidence="1 2" key="1">
    <citation type="submission" date="2017-12" db="EMBL/GenBank/DDBJ databases">
        <title>Comparative genomics of Botrytis spp.</title>
        <authorList>
            <person name="Valero-Jimenez C.A."/>
            <person name="Tapia P."/>
            <person name="Veloso J."/>
            <person name="Silva-Moreno E."/>
            <person name="Staats M."/>
            <person name="Valdes J.H."/>
            <person name="Van Kan J.A.L."/>
        </authorList>
    </citation>
    <scope>NUCLEOTIDE SEQUENCE [LARGE SCALE GENOMIC DNA]</scope>
    <source>
        <strain evidence="1 2">Bt9001</strain>
    </source>
</reference>